<evidence type="ECO:0000259" key="1">
    <source>
        <dbReference type="SMART" id="SM01321"/>
    </source>
</evidence>
<protein>
    <submittedName>
        <fullName evidence="2">Transposase</fullName>
    </submittedName>
</protein>
<name>A0A0G1M3J6_9BACT</name>
<dbReference type="GO" id="GO:0003677">
    <property type="term" value="F:DNA binding"/>
    <property type="evidence" value="ECO:0007669"/>
    <property type="project" value="InterPro"/>
</dbReference>
<dbReference type="GO" id="GO:0004803">
    <property type="term" value="F:transposase activity"/>
    <property type="evidence" value="ECO:0007669"/>
    <property type="project" value="InterPro"/>
</dbReference>
<evidence type="ECO:0000313" key="3">
    <source>
        <dbReference type="Proteomes" id="UP000034696"/>
    </source>
</evidence>
<dbReference type="Pfam" id="PF01797">
    <property type="entry name" value="Y1_Tnp"/>
    <property type="match status" value="1"/>
</dbReference>
<comment type="caution">
    <text evidence="2">The sequence shown here is derived from an EMBL/GenBank/DDBJ whole genome shotgun (WGS) entry which is preliminary data.</text>
</comment>
<dbReference type="InterPro" id="IPR002686">
    <property type="entry name" value="Transposase_17"/>
</dbReference>
<reference evidence="2 3" key="1">
    <citation type="journal article" date="2015" name="Nature">
        <title>rRNA introns, odd ribosomes, and small enigmatic genomes across a large radiation of phyla.</title>
        <authorList>
            <person name="Brown C.T."/>
            <person name="Hug L.A."/>
            <person name="Thomas B.C."/>
            <person name="Sharon I."/>
            <person name="Castelle C.J."/>
            <person name="Singh A."/>
            <person name="Wilkins M.J."/>
            <person name="Williams K.H."/>
            <person name="Banfield J.F."/>
        </authorList>
    </citation>
    <scope>NUCLEOTIDE SEQUENCE [LARGE SCALE GENOMIC DNA]</scope>
</reference>
<dbReference type="EMBL" id="LCKT01000051">
    <property type="protein sequence ID" value="KKU02769.1"/>
    <property type="molecule type" value="Genomic_DNA"/>
</dbReference>
<organism evidence="2 3">
    <name type="scientific">Candidatus Giovannonibacteria bacterium GW2011_GWA2_45_21</name>
    <dbReference type="NCBI Taxonomy" id="1618649"/>
    <lineage>
        <taxon>Bacteria</taxon>
        <taxon>Candidatus Giovannoniibacteriota</taxon>
    </lineage>
</organism>
<proteinExistence type="predicted"/>
<accession>A0A0G1M3J6</accession>
<gene>
    <name evidence="2" type="ORF">UX06_C0051G0004</name>
</gene>
<dbReference type="SMART" id="SM01321">
    <property type="entry name" value="Y1_Tnp"/>
    <property type="match status" value="1"/>
</dbReference>
<dbReference type="Proteomes" id="UP000034696">
    <property type="component" value="Unassembled WGS sequence"/>
</dbReference>
<feature type="domain" description="Transposase IS200-like" evidence="1">
    <location>
        <begin position="36"/>
        <end position="127"/>
    </location>
</feature>
<dbReference type="SUPFAM" id="SSF143422">
    <property type="entry name" value="Transposase IS200-like"/>
    <property type="match status" value="1"/>
</dbReference>
<dbReference type="Gene3D" id="3.30.70.1290">
    <property type="entry name" value="Transposase IS200-like"/>
    <property type="match status" value="1"/>
</dbReference>
<dbReference type="GO" id="GO:0006313">
    <property type="term" value="P:DNA transposition"/>
    <property type="evidence" value="ECO:0007669"/>
    <property type="project" value="InterPro"/>
</dbReference>
<dbReference type="PANTHER" id="PTHR34322:SF2">
    <property type="entry name" value="TRANSPOSASE IS200-LIKE DOMAIN-CONTAINING PROTEIN"/>
    <property type="match status" value="1"/>
</dbReference>
<dbReference type="AlphaFoldDB" id="A0A0G1M3J6"/>
<sequence>MIFKNLNDYYRAIFSLYEFNTEKSVEIGIQRRKRQIRDAKGKIFFEEREPLVEILAFCFMPNHIHLLMKQSSDNGITKFMRKFGAGYAGYFNIKYARKGHLFQGRFRAINVKDDAQLKTVFAYIHTNPISLIEPKWKESGIKNRKKATEFLKNYKWSSYLDYLNIQNFPSVTQRRFLLEALDGAKGCRMWIEDSIK</sequence>
<evidence type="ECO:0000313" key="2">
    <source>
        <dbReference type="EMBL" id="KKU02769.1"/>
    </source>
</evidence>
<dbReference type="PANTHER" id="PTHR34322">
    <property type="entry name" value="TRANSPOSASE, Y1_TNP DOMAIN-CONTAINING"/>
    <property type="match status" value="1"/>
</dbReference>
<dbReference type="InterPro" id="IPR036515">
    <property type="entry name" value="Transposase_17_sf"/>
</dbReference>